<name>A0ABN7WQ33_GIGMA</name>
<keyword evidence="2" id="KW-1185">Reference proteome</keyword>
<feature type="non-terminal residue" evidence="1">
    <location>
        <position position="247"/>
    </location>
</feature>
<proteinExistence type="predicted"/>
<feature type="non-terminal residue" evidence="1">
    <location>
        <position position="1"/>
    </location>
</feature>
<gene>
    <name evidence="1" type="ORF">GMARGA_LOCUS33049</name>
</gene>
<comment type="caution">
    <text evidence="1">The sequence shown here is derived from an EMBL/GenBank/DDBJ whole genome shotgun (WGS) entry which is preliminary data.</text>
</comment>
<dbReference type="Proteomes" id="UP000789901">
    <property type="component" value="Unassembled WGS sequence"/>
</dbReference>
<evidence type="ECO:0000313" key="1">
    <source>
        <dbReference type="EMBL" id="CAG8836460.1"/>
    </source>
</evidence>
<dbReference type="InterPro" id="IPR017853">
    <property type="entry name" value="GH"/>
</dbReference>
<evidence type="ECO:0000313" key="2">
    <source>
        <dbReference type="Proteomes" id="UP000789901"/>
    </source>
</evidence>
<dbReference type="Gene3D" id="3.20.20.80">
    <property type="entry name" value="Glycosidases"/>
    <property type="match status" value="1"/>
</dbReference>
<protein>
    <submittedName>
        <fullName evidence="1">672_t:CDS:1</fullName>
    </submittedName>
</protein>
<accession>A0ABN7WQ33</accession>
<reference evidence="1 2" key="1">
    <citation type="submission" date="2021-06" db="EMBL/GenBank/DDBJ databases">
        <authorList>
            <person name="Kallberg Y."/>
            <person name="Tangrot J."/>
            <person name="Rosling A."/>
        </authorList>
    </citation>
    <scope>NUCLEOTIDE SEQUENCE [LARGE SCALE GENOMIC DNA]</scope>
    <source>
        <strain evidence="1 2">120-4 pot B 10/14</strain>
    </source>
</reference>
<sequence length="247" mass="27543">VNNGTFSEYCGLTPPSVPSTIIGYYPAYKYNLKAKDFNDKISSSITHLYYIAFGPNDLTNGTAKIPPFANISTGKYDILNPFTQQFINDLVNIITNNSFDGIDIGYPNKFPCFQATQFNITSLDYVFTQFLADISNKLKPINKILTITAGQYPITGLDSSIISFVNIQAFYLNINTKFTSAGIKNIREIFKIWNINTSNLVLGIDFGGIVELVNSNNIVMDTANDNFTIINETNIQYPFADELILDP</sequence>
<dbReference type="EMBL" id="CAJVQB010053615">
    <property type="protein sequence ID" value="CAG8836460.1"/>
    <property type="molecule type" value="Genomic_DNA"/>
</dbReference>
<organism evidence="1 2">
    <name type="scientific">Gigaspora margarita</name>
    <dbReference type="NCBI Taxonomy" id="4874"/>
    <lineage>
        <taxon>Eukaryota</taxon>
        <taxon>Fungi</taxon>
        <taxon>Fungi incertae sedis</taxon>
        <taxon>Mucoromycota</taxon>
        <taxon>Glomeromycotina</taxon>
        <taxon>Glomeromycetes</taxon>
        <taxon>Diversisporales</taxon>
        <taxon>Gigasporaceae</taxon>
        <taxon>Gigaspora</taxon>
    </lineage>
</organism>
<dbReference type="SUPFAM" id="SSF51445">
    <property type="entry name" value="(Trans)glycosidases"/>
    <property type="match status" value="1"/>
</dbReference>